<dbReference type="EMBL" id="BMMF01000001">
    <property type="protein sequence ID" value="GGK17806.1"/>
    <property type="molecule type" value="Genomic_DNA"/>
</dbReference>
<evidence type="ECO:0000313" key="4">
    <source>
        <dbReference type="Proteomes" id="UP000600449"/>
    </source>
</evidence>
<dbReference type="PANTHER" id="PTHR43777">
    <property type="entry name" value="MOLYBDENUM COFACTOR CYTIDYLYLTRANSFERASE"/>
    <property type="match status" value="1"/>
</dbReference>
<evidence type="ECO:0000313" key="3">
    <source>
        <dbReference type="EMBL" id="GGK17806.1"/>
    </source>
</evidence>
<organism evidence="3 4">
    <name type="scientific">Salinarimonas ramus</name>
    <dbReference type="NCBI Taxonomy" id="690164"/>
    <lineage>
        <taxon>Bacteria</taxon>
        <taxon>Pseudomonadati</taxon>
        <taxon>Pseudomonadota</taxon>
        <taxon>Alphaproteobacteria</taxon>
        <taxon>Hyphomicrobiales</taxon>
        <taxon>Salinarimonadaceae</taxon>
        <taxon>Salinarimonas</taxon>
    </lineage>
</organism>
<feature type="domain" description="MobA-like NTP transferase" evidence="2">
    <location>
        <begin position="5"/>
        <end position="166"/>
    </location>
</feature>
<comment type="caution">
    <text evidence="3">The sequence shown here is derived from an EMBL/GenBank/DDBJ whole genome shotgun (WGS) entry which is preliminary data.</text>
</comment>
<sequence length="197" mass="20110">MSVAAIVLAAGLGSRFGEAPKVLARLGGTALVRRVAEAACASRADSVVVVIGRAGAEVRAALDGLPVSFVENADYAQGLSTSLKAGFAALPVDASGALVCLGDMPLLEPDILDALIAAHERVPDAAAIVPVHEGRRGNPVLIARRLAPEIAALDGDRGAGGILLARDDVVELPFADDRILVDVDTPEALAALETRAR</sequence>
<dbReference type="CDD" id="cd04182">
    <property type="entry name" value="GT_2_like_f"/>
    <property type="match status" value="1"/>
</dbReference>
<dbReference type="Proteomes" id="UP000600449">
    <property type="component" value="Unassembled WGS sequence"/>
</dbReference>
<dbReference type="Gene3D" id="3.90.550.10">
    <property type="entry name" value="Spore Coat Polysaccharide Biosynthesis Protein SpsA, Chain A"/>
    <property type="match status" value="1"/>
</dbReference>
<accession>A0A917V1A2</accession>
<protein>
    <recommendedName>
        <fullName evidence="2">MobA-like NTP transferase domain-containing protein</fullName>
    </recommendedName>
</protein>
<name>A0A917V1A2_9HYPH</name>
<keyword evidence="4" id="KW-1185">Reference proteome</keyword>
<reference evidence="3 4" key="1">
    <citation type="journal article" date="2014" name="Int. J. Syst. Evol. Microbiol.">
        <title>Complete genome sequence of Corynebacterium casei LMG S-19264T (=DSM 44701T), isolated from a smear-ripened cheese.</title>
        <authorList>
            <consortium name="US DOE Joint Genome Institute (JGI-PGF)"/>
            <person name="Walter F."/>
            <person name="Albersmeier A."/>
            <person name="Kalinowski J."/>
            <person name="Ruckert C."/>
        </authorList>
    </citation>
    <scope>NUCLEOTIDE SEQUENCE [LARGE SCALE GENOMIC DNA]</scope>
    <source>
        <strain evidence="3 4">CGMCC 1.9161</strain>
    </source>
</reference>
<dbReference type="Pfam" id="PF12804">
    <property type="entry name" value="NTP_transf_3"/>
    <property type="match status" value="1"/>
</dbReference>
<keyword evidence="1" id="KW-0460">Magnesium</keyword>
<dbReference type="SUPFAM" id="SSF53448">
    <property type="entry name" value="Nucleotide-diphospho-sugar transferases"/>
    <property type="match status" value="1"/>
</dbReference>
<dbReference type="GO" id="GO:0016779">
    <property type="term" value="F:nucleotidyltransferase activity"/>
    <property type="evidence" value="ECO:0007669"/>
    <property type="project" value="UniProtKB-ARBA"/>
</dbReference>
<dbReference type="InterPro" id="IPR025877">
    <property type="entry name" value="MobA-like_NTP_Trfase"/>
</dbReference>
<evidence type="ECO:0000256" key="1">
    <source>
        <dbReference type="ARBA" id="ARBA00022842"/>
    </source>
</evidence>
<proteinExistence type="predicted"/>
<evidence type="ECO:0000259" key="2">
    <source>
        <dbReference type="Pfam" id="PF12804"/>
    </source>
</evidence>
<dbReference type="PANTHER" id="PTHR43777:SF1">
    <property type="entry name" value="MOLYBDENUM COFACTOR CYTIDYLYLTRANSFERASE"/>
    <property type="match status" value="1"/>
</dbReference>
<dbReference type="InterPro" id="IPR029044">
    <property type="entry name" value="Nucleotide-diphossugar_trans"/>
</dbReference>
<dbReference type="AlphaFoldDB" id="A0A917V1A2"/>
<gene>
    <name evidence="3" type="ORF">GCM10011322_00620</name>
</gene>
<dbReference type="RefSeq" id="WP_188908276.1">
    <property type="nucleotide sequence ID" value="NZ_BMMF01000001.1"/>
</dbReference>